<dbReference type="Proteomes" id="UP001189429">
    <property type="component" value="Unassembled WGS sequence"/>
</dbReference>
<organism evidence="2 3">
    <name type="scientific">Prorocentrum cordatum</name>
    <dbReference type="NCBI Taxonomy" id="2364126"/>
    <lineage>
        <taxon>Eukaryota</taxon>
        <taxon>Sar</taxon>
        <taxon>Alveolata</taxon>
        <taxon>Dinophyceae</taxon>
        <taxon>Prorocentrales</taxon>
        <taxon>Prorocentraceae</taxon>
        <taxon>Prorocentrum</taxon>
    </lineage>
</organism>
<evidence type="ECO:0000256" key="1">
    <source>
        <dbReference type="SAM" id="MobiDB-lite"/>
    </source>
</evidence>
<feature type="region of interest" description="Disordered" evidence="1">
    <location>
        <begin position="23"/>
        <end position="45"/>
    </location>
</feature>
<comment type="caution">
    <text evidence="2">The sequence shown here is derived from an EMBL/GenBank/DDBJ whole genome shotgun (WGS) entry which is preliminary data.</text>
</comment>
<evidence type="ECO:0000313" key="3">
    <source>
        <dbReference type="Proteomes" id="UP001189429"/>
    </source>
</evidence>
<feature type="region of interest" description="Disordered" evidence="1">
    <location>
        <begin position="71"/>
        <end position="110"/>
    </location>
</feature>
<sequence>QDAALVADLGWLRAPAGARLARRAASHPLSSLGSRATGIPRGRSWQPPAGWAAPALAAAVLRCPAARSGAAEERVRQSTPQPLSTRAAELPVSAQSRLSVDAGSANPERSAADKLADLGAAEPPACAKTAGTPLACRIPGDAPLESLPELLRGSPLEAAGAVLGRSPRGRLALGVEFLDAHAAASGRGAVPRAGQFLSGEALDACLCLLEPGAFAMALFARHHGVLLGDAGLFARLLGHLEGVPAPDLETCRSLVRACLAHGHAEQARAFFAQGAGASAGCASLLGHDALPLDLLQADACGAELLARFLEGLGGSAEVLAAVQADGGPVRALMDVASHDPQVAELCGTSRRVLSDALQLAIEGGADAAGRVLLRVLAMAQPDLLLDFPVPVPWLDALRGAPRCRWFVNETLKSLEGAPHHEFAGHATRLALRRRRQLGWPRRLRGRRAPAIWRQLHFAVTRRLRLRSDPYTHSSSSSPRCIPDP</sequence>
<evidence type="ECO:0000313" key="2">
    <source>
        <dbReference type="EMBL" id="CAK0909510.1"/>
    </source>
</evidence>
<dbReference type="EMBL" id="CAUYUJ010022209">
    <property type="protein sequence ID" value="CAK0909510.1"/>
    <property type="molecule type" value="Genomic_DNA"/>
</dbReference>
<proteinExistence type="predicted"/>
<name>A0ABN9YDI7_9DINO</name>
<gene>
    <name evidence="2" type="ORF">PCOR1329_LOCUS83903</name>
</gene>
<keyword evidence="3" id="KW-1185">Reference proteome</keyword>
<feature type="non-terminal residue" evidence="2">
    <location>
        <position position="1"/>
    </location>
</feature>
<reference evidence="2" key="1">
    <citation type="submission" date="2023-10" db="EMBL/GenBank/DDBJ databases">
        <authorList>
            <person name="Chen Y."/>
            <person name="Shah S."/>
            <person name="Dougan E. K."/>
            <person name="Thang M."/>
            <person name="Chan C."/>
        </authorList>
    </citation>
    <scope>NUCLEOTIDE SEQUENCE [LARGE SCALE GENOMIC DNA]</scope>
</reference>
<protein>
    <submittedName>
        <fullName evidence="2">Uncharacterized protein</fullName>
    </submittedName>
</protein>
<accession>A0ABN9YDI7</accession>